<evidence type="ECO:0000313" key="2">
    <source>
        <dbReference type="Proteomes" id="UP001272242"/>
    </source>
</evidence>
<accession>A0ABU5F587</accession>
<dbReference type="Proteomes" id="UP001272242">
    <property type="component" value="Unassembled WGS sequence"/>
</dbReference>
<name>A0ABU5F587_9BACT</name>
<gene>
    <name evidence="1" type="ORF">R5W23_003329</name>
</gene>
<reference evidence="2" key="1">
    <citation type="journal article" date="2023" name="Mar. Drugs">
        <title>Gemmata algarum, a Novel Planctomycete Isolated from an Algal Mat, Displays Antimicrobial Activity.</title>
        <authorList>
            <person name="Kumar G."/>
            <person name="Kallscheuer N."/>
            <person name="Kashif M."/>
            <person name="Ahamad S."/>
            <person name="Jagadeeshwari U."/>
            <person name="Pannikurungottu S."/>
            <person name="Haufschild T."/>
            <person name="Kabuu M."/>
            <person name="Sasikala C."/>
            <person name="Jogler C."/>
            <person name="Ramana C."/>
        </authorList>
    </citation>
    <scope>NUCLEOTIDE SEQUENCE [LARGE SCALE GENOMIC DNA]</scope>
    <source>
        <strain evidence="2">JC673</strain>
    </source>
</reference>
<keyword evidence="2" id="KW-1185">Reference proteome</keyword>
<comment type="caution">
    <text evidence="1">The sequence shown here is derived from an EMBL/GenBank/DDBJ whole genome shotgun (WGS) entry which is preliminary data.</text>
</comment>
<dbReference type="EMBL" id="JAXBLV010000202">
    <property type="protein sequence ID" value="MDY3561900.1"/>
    <property type="molecule type" value="Genomic_DNA"/>
</dbReference>
<organism evidence="1 2">
    <name type="scientific">Gemmata algarum</name>
    <dbReference type="NCBI Taxonomy" id="2975278"/>
    <lineage>
        <taxon>Bacteria</taxon>
        <taxon>Pseudomonadati</taxon>
        <taxon>Planctomycetota</taxon>
        <taxon>Planctomycetia</taxon>
        <taxon>Gemmatales</taxon>
        <taxon>Gemmataceae</taxon>
        <taxon>Gemmata</taxon>
    </lineage>
</organism>
<proteinExistence type="predicted"/>
<dbReference type="RefSeq" id="WP_320688242.1">
    <property type="nucleotide sequence ID" value="NZ_JAXBLV010000202.1"/>
</dbReference>
<protein>
    <submittedName>
        <fullName evidence="1">Uncharacterized protein</fullName>
    </submittedName>
</protein>
<evidence type="ECO:0000313" key="1">
    <source>
        <dbReference type="EMBL" id="MDY3561900.1"/>
    </source>
</evidence>
<sequence>MAQSLKGPGYAVVRALLDRFEITLYPTHVEHVRFRRAHVAINGVPLIELVRSAEEPWARAEYLERLPEAENPDEFKFEPGDYHYLSAAQLLLPSRELLDGPCDPGFVLDPDDPRRTKATVLGCTCGITQCWFLQVRVTLLPEVVVWSEFGQFHRPHWHYNLGPFTFDRKQYEAQLASGVAPDPVV</sequence>